<reference evidence="1" key="1">
    <citation type="submission" date="2016-01" db="EMBL/GenBank/DDBJ databases">
        <authorList>
            <person name="Mcilroy J.S."/>
            <person name="Karst M S."/>
            <person name="Albertsen M."/>
        </authorList>
    </citation>
    <scope>NUCLEOTIDE SEQUENCE</scope>
    <source>
        <strain evidence="1">Cfx-K</strain>
    </source>
</reference>
<dbReference type="EMBL" id="LN890655">
    <property type="protein sequence ID" value="CUS03172.2"/>
    <property type="molecule type" value="Genomic_DNA"/>
</dbReference>
<dbReference type="RefSeq" id="WP_095042706.1">
    <property type="nucleotide sequence ID" value="NZ_LN890655.1"/>
</dbReference>
<accession>A0A160T150</accession>
<dbReference type="OrthoDB" id="9803948at2"/>
<organism evidence="1 2">
    <name type="scientific">Candidatus Promineifilum breve</name>
    <dbReference type="NCBI Taxonomy" id="1806508"/>
    <lineage>
        <taxon>Bacteria</taxon>
        <taxon>Bacillati</taxon>
        <taxon>Chloroflexota</taxon>
        <taxon>Ardenticatenia</taxon>
        <taxon>Candidatus Promineifilales</taxon>
        <taxon>Candidatus Promineifilaceae</taxon>
        <taxon>Candidatus Promineifilum</taxon>
    </lineage>
</organism>
<proteinExistence type="predicted"/>
<dbReference type="Pfam" id="PF13376">
    <property type="entry name" value="OmdA"/>
    <property type="match status" value="1"/>
</dbReference>
<sequence>MRTAKDQEDTLTISFKAELFKINSWTILRLPEDASAKLPSRGMTMVSGTMNGVPFNTLLEPDGRYAPGQQSSHWFRPDNKLLDDAGATAGDSVEVSMKPTKEWIEPEVPEDLKKALSTSPKAEALWEDITPLARWDWIRWIRAVKTPETRQKHIDVALDKLNKGMRRPCCFNRNLCSEPAVSKNWALLDPTQ</sequence>
<keyword evidence="2" id="KW-1185">Reference proteome</keyword>
<evidence type="ECO:0000313" key="1">
    <source>
        <dbReference type="EMBL" id="CUS03172.2"/>
    </source>
</evidence>
<protein>
    <recommendedName>
        <fullName evidence="3">DUF1905 domain-containing protein</fullName>
    </recommendedName>
</protein>
<dbReference type="Gene3D" id="2.40.30.100">
    <property type="entry name" value="AF2212/PG0164-like"/>
    <property type="match status" value="1"/>
</dbReference>
<evidence type="ECO:0008006" key="3">
    <source>
        <dbReference type="Google" id="ProtNLM"/>
    </source>
</evidence>
<name>A0A160T150_9CHLR</name>
<gene>
    <name evidence="1" type="ORF">CFX0092_A1294</name>
</gene>
<dbReference type="Pfam" id="PF08922">
    <property type="entry name" value="DUF1905"/>
    <property type="match status" value="1"/>
</dbReference>
<dbReference type="InterPro" id="IPR037079">
    <property type="entry name" value="AF2212/PG0164-like_sf"/>
</dbReference>
<dbReference type="AlphaFoldDB" id="A0A160T150"/>
<dbReference type="SUPFAM" id="SSF141694">
    <property type="entry name" value="AF2212/PG0164-like"/>
    <property type="match status" value="1"/>
</dbReference>
<dbReference type="KEGG" id="pbf:CFX0092_A1294"/>
<evidence type="ECO:0000313" key="2">
    <source>
        <dbReference type="Proteomes" id="UP000215027"/>
    </source>
</evidence>
<dbReference type="InterPro" id="IPR015018">
    <property type="entry name" value="DUF1905"/>
</dbReference>
<dbReference type="Proteomes" id="UP000215027">
    <property type="component" value="Chromosome I"/>
</dbReference>